<feature type="binding site" evidence="10">
    <location>
        <position position="138"/>
    </location>
    <ligand>
        <name>ATP</name>
        <dbReference type="ChEBI" id="CHEBI:30616"/>
    </ligand>
</feature>
<dbReference type="PROSITE" id="PS50975">
    <property type="entry name" value="ATP_GRASP"/>
    <property type="match status" value="1"/>
</dbReference>
<dbReference type="InterPro" id="IPR011761">
    <property type="entry name" value="ATP-grasp"/>
</dbReference>
<comment type="subcellular location">
    <subcellularLocation>
        <location evidence="10">Mitochondrion</location>
    </subcellularLocation>
</comment>
<dbReference type="SUPFAM" id="SSF52210">
    <property type="entry name" value="Succinyl-CoA synthetase domains"/>
    <property type="match status" value="1"/>
</dbReference>
<dbReference type="EC" id="6.2.1.5" evidence="10"/>
<dbReference type="InterPro" id="IPR016102">
    <property type="entry name" value="Succinyl-CoA_synth-like"/>
</dbReference>
<dbReference type="GO" id="GO:0005739">
    <property type="term" value="C:mitochondrion"/>
    <property type="evidence" value="ECO:0007669"/>
    <property type="project" value="UniProtKB-SubCell"/>
</dbReference>
<dbReference type="HAMAP" id="MF_00558">
    <property type="entry name" value="Succ_CoA_beta"/>
    <property type="match status" value="1"/>
</dbReference>
<feature type="binding site" evidence="10">
    <location>
        <position position="300"/>
    </location>
    <ligand>
        <name>substrate</name>
        <note>ligand shared with subunit alpha</note>
    </ligand>
</feature>
<dbReference type="InterPro" id="IPR013650">
    <property type="entry name" value="ATP-grasp_succ-CoA_synth-type"/>
</dbReference>
<evidence type="ECO:0000256" key="11">
    <source>
        <dbReference type="PROSITE-ProRule" id="PRU00409"/>
    </source>
</evidence>
<dbReference type="PROSITE" id="PS01217">
    <property type="entry name" value="SUCCINYL_COA_LIG_3"/>
    <property type="match status" value="1"/>
</dbReference>
<evidence type="ECO:0000256" key="9">
    <source>
        <dbReference type="ARBA" id="ARBA00063570"/>
    </source>
</evidence>
<comment type="catalytic activity">
    <reaction evidence="7">
        <text>GTP + succinate + CoA = succinyl-CoA + GDP + phosphate</text>
        <dbReference type="Rhea" id="RHEA:22120"/>
        <dbReference type="ChEBI" id="CHEBI:30031"/>
        <dbReference type="ChEBI" id="CHEBI:37565"/>
        <dbReference type="ChEBI" id="CHEBI:43474"/>
        <dbReference type="ChEBI" id="CHEBI:57287"/>
        <dbReference type="ChEBI" id="CHEBI:57292"/>
        <dbReference type="ChEBI" id="CHEBI:58189"/>
        <dbReference type="EC" id="6.2.1.4"/>
    </reaction>
</comment>
<dbReference type="FunFam" id="3.30.1490.20:FF:000004">
    <property type="entry name" value="Succinate--CoA ligase [ADP-forming] subunit beta, mitochondrial"/>
    <property type="match status" value="1"/>
</dbReference>
<feature type="binding site" evidence="10">
    <location>
        <begin position="77"/>
        <end position="79"/>
    </location>
    <ligand>
        <name>ATP</name>
        <dbReference type="ChEBI" id="CHEBI:30616"/>
    </ligand>
</feature>
<dbReference type="UniPathway" id="UPA00223">
    <property type="reaction ID" value="UER00999"/>
</dbReference>
<comment type="function">
    <text evidence="8">GTP-specific succinyl-CoA synthetase functions in the citric acid cycle (TCA), coupling the hydrolysis of succinyl-CoA to the synthesis of GTP and thus represents the only step of substrate-level phosphorylation in the TCA. The beta subunit provides nucleotide specificity of the enzyme and binds the substrate succinate, while the binding sites for coenzyme A and phosphate are found in the alpha subunit.</text>
</comment>
<comment type="function">
    <text evidence="10">Succinyl-CoA synthetase functions in the citric acid cycle (TCA), coupling the hydrolysis of succinyl-CoA to the synthesis of ATP and thus represents the only step of substrate-level phosphorylation in the TCA. The beta subunit provides nucleotide specificity of the enzyme and binds the substrate succinate, while the binding sites for coenzyme A and phosphate are found in the alpha subunit.</text>
</comment>
<dbReference type="FunFam" id="3.40.50.261:FF:000001">
    <property type="entry name" value="Succinate--CoA ligase [ADP-forming] subunit beta"/>
    <property type="match status" value="1"/>
</dbReference>
<dbReference type="Pfam" id="PF00549">
    <property type="entry name" value="Ligase_CoA"/>
    <property type="match status" value="1"/>
</dbReference>
<feature type="binding site" evidence="10">
    <location>
        <position position="70"/>
    </location>
    <ligand>
        <name>ATP</name>
        <dbReference type="ChEBI" id="CHEBI:30616"/>
    </ligand>
</feature>
<dbReference type="Gene3D" id="3.40.50.261">
    <property type="entry name" value="Succinyl-CoA synthetase domains"/>
    <property type="match status" value="1"/>
</dbReference>
<comment type="similarity">
    <text evidence="10 12">Belongs to the succinate/malate CoA ligase beta subunit family.</text>
</comment>
<dbReference type="SUPFAM" id="SSF56059">
    <property type="entry name" value="Glutathione synthetase ATP-binding domain-like"/>
    <property type="match status" value="1"/>
</dbReference>
<sequence>MFCRAISRLVRTPLRLNPSRQVRWLNLHEYQAKELMASYGVRVQEGYVATTADEAFNVASKLTADDLILKAQILAGGRGKGHFDTGFKGGVHVLHSADEVKDISEKMLNNVLITKQTGPEGQKVSKVLIHEGVDFDREFYFAILMDRGHGGPVIVGSPMGGMDIEKVAEEHPDKIHSIPVDISKGLLPHQSTEMAKFLGFEGSAMDDATTQMKALYDMFISEDATQIEINPLVQTSPNSATKGKVFCVDAKIGFDDNAAFRHKDLFALRDFSLEDQREVAAGKHDLNYIGLDGSIGCMVNGAGLAMATMDLISIHGASPANFLDVGGSASKDQVKEAFKILTSDSKVKAILVNIFGGIMKCDIIASGIVEAARDIHLAIPLVVRLEGTNVELGKKILSESGMEILTADDLDDAAQKAVASIS</sequence>
<dbReference type="GO" id="GO:0042709">
    <property type="term" value="C:succinate-CoA ligase complex"/>
    <property type="evidence" value="ECO:0007669"/>
    <property type="project" value="TreeGrafter"/>
</dbReference>
<evidence type="ECO:0000256" key="7">
    <source>
        <dbReference type="ARBA" id="ARBA00052879"/>
    </source>
</evidence>
<dbReference type="InterPro" id="IPR013815">
    <property type="entry name" value="ATP_grasp_subdomain_1"/>
</dbReference>
<evidence type="ECO:0000256" key="10">
    <source>
        <dbReference type="HAMAP-Rule" id="MF_03219"/>
    </source>
</evidence>
<evidence type="ECO:0000256" key="3">
    <source>
        <dbReference type="ARBA" id="ARBA00022598"/>
    </source>
</evidence>
<dbReference type="GO" id="GO:0006099">
    <property type="term" value="P:tricarboxylic acid cycle"/>
    <property type="evidence" value="ECO:0007669"/>
    <property type="project" value="UniProtKB-UniRule"/>
</dbReference>
<dbReference type="PIRSF" id="PIRSF001554">
    <property type="entry name" value="SucCS_beta"/>
    <property type="match status" value="1"/>
</dbReference>
<keyword evidence="10" id="KW-0496">Mitochondrion</keyword>
<dbReference type="PANTHER" id="PTHR11815:SF10">
    <property type="entry name" value="SUCCINATE--COA LIGASE [GDP-FORMING] SUBUNIT BETA, MITOCHONDRIAL"/>
    <property type="match status" value="1"/>
</dbReference>
<feature type="binding site" evidence="10">
    <location>
        <begin position="357"/>
        <end position="359"/>
    </location>
    <ligand>
        <name>substrate</name>
        <note>ligand shared with subunit alpha</note>
    </ligand>
</feature>
<dbReference type="GO" id="GO:0005524">
    <property type="term" value="F:ATP binding"/>
    <property type="evidence" value="ECO:0007669"/>
    <property type="project" value="UniProtKB-UniRule"/>
</dbReference>
<feature type="binding site" evidence="10">
    <location>
        <position position="249"/>
    </location>
    <ligand>
        <name>Mg(2+)</name>
        <dbReference type="ChEBI" id="CHEBI:18420"/>
    </ligand>
</feature>
<comment type="catalytic activity">
    <reaction evidence="10">
        <text>succinate + ATP + CoA = succinyl-CoA + ADP + phosphate</text>
        <dbReference type="Rhea" id="RHEA:17661"/>
        <dbReference type="ChEBI" id="CHEBI:30031"/>
        <dbReference type="ChEBI" id="CHEBI:30616"/>
        <dbReference type="ChEBI" id="CHEBI:43474"/>
        <dbReference type="ChEBI" id="CHEBI:57287"/>
        <dbReference type="ChEBI" id="CHEBI:57292"/>
        <dbReference type="ChEBI" id="CHEBI:456216"/>
        <dbReference type="EC" id="6.2.1.5"/>
    </reaction>
</comment>
<dbReference type="FunFam" id="3.30.470.20:FF:000002">
    <property type="entry name" value="Succinate--CoA ligase [ADP-forming] subunit beta"/>
    <property type="match status" value="1"/>
</dbReference>
<organism evidence="14">
    <name type="scientific">Hirondellea gigas</name>
    <dbReference type="NCBI Taxonomy" id="1518452"/>
    <lineage>
        <taxon>Eukaryota</taxon>
        <taxon>Metazoa</taxon>
        <taxon>Ecdysozoa</taxon>
        <taxon>Arthropoda</taxon>
        <taxon>Crustacea</taxon>
        <taxon>Multicrustacea</taxon>
        <taxon>Malacostraca</taxon>
        <taxon>Eumalacostraca</taxon>
        <taxon>Peracarida</taxon>
        <taxon>Amphipoda</taxon>
        <taxon>Amphilochidea</taxon>
        <taxon>Lysianassida</taxon>
        <taxon>Lysianassidira</taxon>
        <taxon>Lysianassoidea</taxon>
        <taxon>Lysianassidae</taxon>
        <taxon>Hirondellea</taxon>
    </lineage>
</organism>
<evidence type="ECO:0000256" key="6">
    <source>
        <dbReference type="ARBA" id="ARBA00022842"/>
    </source>
</evidence>
<evidence type="ECO:0000256" key="5">
    <source>
        <dbReference type="ARBA" id="ARBA00022741"/>
    </source>
</evidence>
<evidence type="ECO:0000256" key="1">
    <source>
        <dbReference type="ARBA" id="ARBA00005064"/>
    </source>
</evidence>
<accession>A0A6A7G6E9</accession>
<dbReference type="AlphaFoldDB" id="A0A6A7G6E9"/>
<dbReference type="NCBIfam" id="NF001913">
    <property type="entry name" value="PRK00696.1"/>
    <property type="match status" value="1"/>
</dbReference>
<protein>
    <recommendedName>
        <fullName evidence="10">Succinate--CoA ligase [ADP-forming] subunit beta, mitochondrial</fullName>
        <ecNumber evidence="10">6.2.1.5</ecNumber>
    </recommendedName>
    <alternativeName>
        <fullName evidence="10">Succinyl-CoA synthetase beta chain</fullName>
        <shortName evidence="10">SCS-beta</shortName>
    </alternativeName>
</protein>
<evidence type="ECO:0000256" key="2">
    <source>
        <dbReference type="ARBA" id="ARBA00022532"/>
    </source>
</evidence>
<evidence type="ECO:0000256" key="8">
    <source>
        <dbReference type="ARBA" id="ARBA00053833"/>
    </source>
</evidence>
<dbReference type="GO" id="GO:0004775">
    <property type="term" value="F:succinate-CoA ligase (ADP-forming) activity"/>
    <property type="evidence" value="ECO:0007669"/>
    <property type="project" value="UniProtKB-UniRule"/>
</dbReference>
<dbReference type="Pfam" id="PF08442">
    <property type="entry name" value="ATP-grasp_2"/>
    <property type="match status" value="1"/>
</dbReference>
<keyword evidence="6 10" id="KW-0460">Magnesium</keyword>
<dbReference type="EMBL" id="IACT01007594">
    <property type="protein sequence ID" value="LAC26708.1"/>
    <property type="molecule type" value="mRNA"/>
</dbReference>
<comment type="subunit">
    <text evidence="9">Heterodimer of an alpha and a beta subunit. The beta subunit determines specificity for GTP.</text>
</comment>
<dbReference type="GO" id="GO:0000287">
    <property type="term" value="F:magnesium ion binding"/>
    <property type="evidence" value="ECO:0007669"/>
    <property type="project" value="UniProtKB-UniRule"/>
</dbReference>
<keyword evidence="5 10" id="KW-0547">Nucleotide-binding</keyword>
<evidence type="ECO:0000313" key="14">
    <source>
        <dbReference type="EMBL" id="LAC26708.1"/>
    </source>
</evidence>
<proteinExistence type="evidence at transcript level"/>
<dbReference type="Gene3D" id="3.30.1490.20">
    <property type="entry name" value="ATP-grasp fold, A domain"/>
    <property type="match status" value="1"/>
</dbReference>
<dbReference type="NCBIfam" id="TIGR01016">
    <property type="entry name" value="sucCoAbeta"/>
    <property type="match status" value="1"/>
</dbReference>
<feature type="domain" description="ATP-grasp" evidence="13">
    <location>
        <begin position="33"/>
        <end position="259"/>
    </location>
</feature>
<keyword evidence="4 10" id="KW-0479">Metal-binding</keyword>
<keyword evidence="2 10" id="KW-0816">Tricarboxylic acid cycle</keyword>
<comment type="pathway">
    <text evidence="1 10">Carbohydrate metabolism; tricarboxylic acid cycle; succinate from succinyl-CoA (ligase route): step 1/1.</text>
</comment>
<evidence type="ECO:0000256" key="4">
    <source>
        <dbReference type="ARBA" id="ARBA00022723"/>
    </source>
</evidence>
<comment type="cofactor">
    <cofactor evidence="10">
        <name>Mg(2+)</name>
        <dbReference type="ChEBI" id="CHEBI:18420"/>
    </cofactor>
    <text evidence="10">Binds 1 Mg(2+) ion per subunit.</text>
</comment>
<keyword evidence="10 11" id="KW-0067">ATP-binding</keyword>
<reference evidence="14" key="1">
    <citation type="submission" date="2017-11" db="EMBL/GenBank/DDBJ databases">
        <title>The sensing device of the deep-sea amphipod.</title>
        <authorList>
            <person name="Kobayashi H."/>
            <person name="Nagahama T."/>
            <person name="Arai W."/>
            <person name="Sasagawa Y."/>
            <person name="Umeda M."/>
            <person name="Hayashi T."/>
            <person name="Nikaido I."/>
            <person name="Watanabe H."/>
            <person name="Oguri K."/>
            <person name="Kitazato H."/>
            <person name="Fujioka K."/>
            <person name="Kido Y."/>
            <person name="Takami H."/>
        </authorList>
    </citation>
    <scope>NUCLEOTIDE SEQUENCE</scope>
    <source>
        <tissue evidence="14">Whole body</tissue>
    </source>
</reference>
<evidence type="ECO:0000259" key="13">
    <source>
        <dbReference type="PROSITE" id="PS50975"/>
    </source>
</evidence>
<dbReference type="GO" id="GO:0006104">
    <property type="term" value="P:succinyl-CoA metabolic process"/>
    <property type="evidence" value="ECO:0007669"/>
    <property type="project" value="TreeGrafter"/>
</dbReference>
<name>A0A6A7G6E9_9CRUS</name>
<keyword evidence="3 10" id="KW-0436">Ligase</keyword>
<dbReference type="InterPro" id="IPR005809">
    <property type="entry name" value="Succ_CoA_ligase-like_bsu"/>
</dbReference>
<dbReference type="InterPro" id="IPR017866">
    <property type="entry name" value="Succ-CoA_synthase_bsu_CS"/>
</dbReference>
<dbReference type="PANTHER" id="PTHR11815">
    <property type="entry name" value="SUCCINYL-COA SYNTHETASE BETA CHAIN"/>
    <property type="match status" value="1"/>
</dbReference>
<dbReference type="Gene3D" id="3.30.470.20">
    <property type="entry name" value="ATP-grasp fold, B domain"/>
    <property type="match status" value="1"/>
</dbReference>
<evidence type="ECO:0000256" key="12">
    <source>
        <dbReference type="RuleBase" id="RU361258"/>
    </source>
</evidence>
<dbReference type="GO" id="GO:0004776">
    <property type="term" value="F:succinate-CoA ligase (GDP-forming) activity"/>
    <property type="evidence" value="ECO:0007669"/>
    <property type="project" value="UniProtKB-EC"/>
</dbReference>
<feature type="binding site" evidence="10">
    <location>
        <position position="230"/>
    </location>
    <ligand>
        <name>Mg(2+)</name>
        <dbReference type="ChEBI" id="CHEBI:18420"/>
    </ligand>
</feature>
<dbReference type="InterPro" id="IPR005811">
    <property type="entry name" value="SUCC_ACL_C"/>
</dbReference>